<feature type="disulfide bond" description="Redox-active" evidence="4">
    <location>
        <begin position="82"/>
        <end position="86"/>
    </location>
</feature>
<dbReference type="GO" id="GO:0046872">
    <property type="term" value="F:metal ion binding"/>
    <property type="evidence" value="ECO:0007669"/>
    <property type="project" value="UniProtKB-KW"/>
</dbReference>
<evidence type="ECO:0000259" key="5">
    <source>
        <dbReference type="PROSITE" id="PS51352"/>
    </source>
</evidence>
<dbReference type="PANTHER" id="PTHR12151">
    <property type="entry name" value="ELECTRON TRANSPORT PROTIN SCO1/SENC FAMILY MEMBER"/>
    <property type="match status" value="1"/>
</dbReference>
<dbReference type="OrthoDB" id="9790194at2"/>
<dbReference type="InterPro" id="IPR013766">
    <property type="entry name" value="Thioredoxin_domain"/>
</dbReference>
<dbReference type="CDD" id="cd02968">
    <property type="entry name" value="SCO"/>
    <property type="match status" value="1"/>
</dbReference>
<dbReference type="EMBL" id="RPOK01000003">
    <property type="protein sequence ID" value="RPJ66514.1"/>
    <property type="molecule type" value="Genomic_DNA"/>
</dbReference>
<dbReference type="Gene3D" id="3.40.30.10">
    <property type="entry name" value="Glutaredoxin"/>
    <property type="match status" value="1"/>
</dbReference>
<organism evidence="6 7">
    <name type="scientific">Alteromonas sediminis</name>
    <dbReference type="NCBI Taxonomy" id="2259342"/>
    <lineage>
        <taxon>Bacteria</taxon>
        <taxon>Pseudomonadati</taxon>
        <taxon>Pseudomonadota</taxon>
        <taxon>Gammaproteobacteria</taxon>
        <taxon>Alteromonadales</taxon>
        <taxon>Alteromonadaceae</taxon>
        <taxon>Alteromonas/Salinimonas group</taxon>
        <taxon>Alteromonas</taxon>
    </lineage>
</organism>
<feature type="binding site" evidence="3">
    <location>
        <position position="82"/>
    </location>
    <ligand>
        <name>Cu cation</name>
        <dbReference type="ChEBI" id="CHEBI:23378"/>
    </ligand>
</feature>
<keyword evidence="2 3" id="KW-0186">Copper</keyword>
<evidence type="ECO:0000256" key="2">
    <source>
        <dbReference type="ARBA" id="ARBA00023008"/>
    </source>
</evidence>
<dbReference type="RefSeq" id="WP_124027872.1">
    <property type="nucleotide sequence ID" value="NZ_JBHRSN010000006.1"/>
</dbReference>
<feature type="binding site" evidence="3">
    <location>
        <position position="86"/>
    </location>
    <ligand>
        <name>Cu cation</name>
        <dbReference type="ChEBI" id="CHEBI:23378"/>
    </ligand>
</feature>
<dbReference type="PROSITE" id="PS51352">
    <property type="entry name" value="THIOREDOXIN_2"/>
    <property type="match status" value="1"/>
</dbReference>
<reference evidence="6 7" key="1">
    <citation type="submission" date="2018-11" db="EMBL/GenBank/DDBJ databases">
        <authorList>
            <person name="Ye M.-Q."/>
            <person name="Du Z.-J."/>
        </authorList>
    </citation>
    <scope>NUCLEOTIDE SEQUENCE [LARGE SCALE GENOMIC DNA]</scope>
    <source>
        <strain evidence="6 7">U0105</strain>
    </source>
</reference>
<protein>
    <submittedName>
        <fullName evidence="6">SCO family protein</fullName>
    </submittedName>
</protein>
<keyword evidence="4" id="KW-1015">Disulfide bond</keyword>
<dbReference type="AlphaFoldDB" id="A0A3N5Z758"/>
<feature type="domain" description="Thioredoxin" evidence="5">
    <location>
        <begin position="44"/>
        <end position="216"/>
    </location>
</feature>
<name>A0A3N5Z758_9ALTE</name>
<comment type="caution">
    <text evidence="6">The sequence shown here is derived from an EMBL/GenBank/DDBJ whole genome shotgun (WGS) entry which is preliminary data.</text>
</comment>
<gene>
    <name evidence="6" type="ORF">DRW07_10515</name>
</gene>
<evidence type="ECO:0000313" key="6">
    <source>
        <dbReference type="EMBL" id="RPJ66514.1"/>
    </source>
</evidence>
<evidence type="ECO:0000256" key="3">
    <source>
        <dbReference type="PIRSR" id="PIRSR603782-1"/>
    </source>
</evidence>
<dbReference type="PANTHER" id="PTHR12151:SF25">
    <property type="entry name" value="LINALOOL DEHYDRATASE_ISOMERASE DOMAIN-CONTAINING PROTEIN"/>
    <property type="match status" value="1"/>
</dbReference>
<proteinExistence type="inferred from homology"/>
<dbReference type="InterPro" id="IPR036249">
    <property type="entry name" value="Thioredoxin-like_sf"/>
</dbReference>
<comment type="similarity">
    <text evidence="1">Belongs to the SCO1/2 family.</text>
</comment>
<feature type="binding site" evidence="3">
    <location>
        <position position="173"/>
    </location>
    <ligand>
        <name>Cu cation</name>
        <dbReference type="ChEBI" id="CHEBI:23378"/>
    </ligand>
</feature>
<keyword evidence="3" id="KW-0479">Metal-binding</keyword>
<evidence type="ECO:0000256" key="1">
    <source>
        <dbReference type="ARBA" id="ARBA00010996"/>
    </source>
</evidence>
<dbReference type="Pfam" id="PF02630">
    <property type="entry name" value="SCO1-SenC"/>
    <property type="match status" value="1"/>
</dbReference>
<evidence type="ECO:0000313" key="7">
    <source>
        <dbReference type="Proteomes" id="UP000275281"/>
    </source>
</evidence>
<keyword evidence="7" id="KW-1185">Reference proteome</keyword>
<accession>A0A3N5Z758</accession>
<dbReference type="InterPro" id="IPR003782">
    <property type="entry name" value="SCO1/SenC"/>
</dbReference>
<dbReference type="Proteomes" id="UP000275281">
    <property type="component" value="Unassembled WGS sequence"/>
</dbReference>
<evidence type="ECO:0000256" key="4">
    <source>
        <dbReference type="PIRSR" id="PIRSR603782-2"/>
    </source>
</evidence>
<sequence length="219" mass="23768">MSQKTIVGIVAAIALIAGIIASVYVSPPGDISAVGDRPEYMQVYPAPRALSDFTLTQHTGAPFTVENLKQHWTLAFIGYTYCPDICPVTMSALAGIYPELKEMEGNAPIQVVFISVDPNRDSIERLSEYIGFFNSEFIAVTGEHAQLFPMVRSMGMMYAISESTDNPNYLVDHSGSVVVINPQGNVVGRFKPEVKAGQLSISDVDQIKADMPAIIDGSY</sequence>
<dbReference type="SUPFAM" id="SSF52833">
    <property type="entry name" value="Thioredoxin-like"/>
    <property type="match status" value="1"/>
</dbReference>